<evidence type="ECO:0000313" key="3">
    <source>
        <dbReference type="EMBL" id="AMK76753.1"/>
    </source>
</evidence>
<dbReference type="Gene3D" id="3.10.510.20">
    <property type="entry name" value="YcgL domain"/>
    <property type="match status" value="1"/>
</dbReference>
<dbReference type="STRING" id="1538553.JT25_009660"/>
<dbReference type="HAMAP" id="MF_01866">
    <property type="entry name" value="UPF0745"/>
    <property type="match status" value="1"/>
</dbReference>
<dbReference type="PANTHER" id="PTHR38109">
    <property type="entry name" value="PROTEIN YCGL"/>
    <property type="match status" value="1"/>
</dbReference>
<dbReference type="PANTHER" id="PTHR38109:SF1">
    <property type="entry name" value="PROTEIN YCGL"/>
    <property type="match status" value="1"/>
</dbReference>
<dbReference type="Pfam" id="PF05166">
    <property type="entry name" value="YcgL"/>
    <property type="match status" value="1"/>
</dbReference>
<keyword evidence="4" id="KW-1185">Reference proteome</keyword>
<evidence type="ECO:0000256" key="1">
    <source>
        <dbReference type="HAMAP-Rule" id="MF_01866"/>
    </source>
</evidence>
<dbReference type="EMBL" id="CP014476">
    <property type="protein sequence ID" value="AMK76753.1"/>
    <property type="molecule type" value="Genomic_DNA"/>
</dbReference>
<name>A0A126T3U5_9GAMM</name>
<dbReference type="KEGG" id="mdn:JT25_009660"/>
<proteinExistence type="inferred from homology"/>
<dbReference type="InterPro" id="IPR027354">
    <property type="entry name" value="YcgL_dom"/>
</dbReference>
<dbReference type="PROSITE" id="PS51648">
    <property type="entry name" value="YCGL"/>
    <property type="match status" value="1"/>
</dbReference>
<dbReference type="RefSeq" id="WP_036272973.1">
    <property type="nucleotide sequence ID" value="NZ_CP014476.1"/>
</dbReference>
<dbReference type="InterPro" id="IPR038068">
    <property type="entry name" value="YcgL-like_sf"/>
</dbReference>
<evidence type="ECO:0000313" key="4">
    <source>
        <dbReference type="Proteomes" id="UP000030512"/>
    </source>
</evidence>
<dbReference type="AlphaFoldDB" id="A0A126T3U5"/>
<feature type="domain" description="YcgL" evidence="2">
    <location>
        <begin position="1"/>
        <end position="85"/>
    </location>
</feature>
<dbReference type="OrthoDB" id="7062382at2"/>
<gene>
    <name evidence="3" type="ORF">JT25_009660</name>
</gene>
<reference evidence="3 4" key="1">
    <citation type="journal article" date="2015" name="Environ. Microbiol.">
        <title>Methane oxidation coupled to nitrate reduction under hypoxia by the Gammaproteobacterium Methylomonas denitrificans, sp. nov. type strain FJG1.</title>
        <authorList>
            <person name="Kits K.D."/>
            <person name="Klotz M.G."/>
            <person name="Stein L.Y."/>
        </authorList>
    </citation>
    <scope>NUCLEOTIDE SEQUENCE [LARGE SCALE GENOMIC DNA]</scope>
    <source>
        <strain evidence="3 4">FJG1</strain>
    </source>
</reference>
<evidence type="ECO:0000259" key="2">
    <source>
        <dbReference type="PROSITE" id="PS51648"/>
    </source>
</evidence>
<dbReference type="SUPFAM" id="SSF160191">
    <property type="entry name" value="YcgL-like"/>
    <property type="match status" value="1"/>
</dbReference>
<organism evidence="3 4">
    <name type="scientific">Methylomonas denitrificans</name>
    <dbReference type="NCBI Taxonomy" id="1538553"/>
    <lineage>
        <taxon>Bacteria</taxon>
        <taxon>Pseudomonadati</taxon>
        <taxon>Pseudomonadota</taxon>
        <taxon>Gammaproteobacteria</taxon>
        <taxon>Methylococcales</taxon>
        <taxon>Methylococcaceae</taxon>
        <taxon>Methylomonas</taxon>
    </lineage>
</organism>
<protein>
    <recommendedName>
        <fullName evidence="1">YcgL domain-containing protein JT25_009660</fullName>
    </recommendedName>
</protein>
<sequence>MQCFIYKSLKKDELYLYLDKKDDFSAVPEALFKSLGRLTFVMELQLSPERKLARENPEKVIASLQSKGFFVQLPPTLISTMPTTVDKQLH</sequence>
<dbReference type="Proteomes" id="UP000030512">
    <property type="component" value="Chromosome"/>
</dbReference>
<accession>A0A126T3U5</accession>